<dbReference type="PANTHER" id="PTHR42852:SF13">
    <property type="entry name" value="PROTEIN DIPZ"/>
    <property type="match status" value="1"/>
</dbReference>
<evidence type="ECO:0000259" key="1">
    <source>
        <dbReference type="PROSITE" id="PS51352"/>
    </source>
</evidence>
<dbReference type="EMBL" id="LCKF01000002">
    <property type="protein sequence ID" value="KKT92392.1"/>
    <property type="molecule type" value="Genomic_DNA"/>
</dbReference>
<organism evidence="2 3">
    <name type="scientific">Candidatus Jorgensenbacteria bacterium GW2011_GWA2_45_13</name>
    <dbReference type="NCBI Taxonomy" id="1618662"/>
    <lineage>
        <taxon>Bacteria</taxon>
        <taxon>Candidatus Joergenseniibacteriota</taxon>
    </lineage>
</organism>
<dbReference type="InterPro" id="IPR050553">
    <property type="entry name" value="Thioredoxin_ResA/DsbE_sf"/>
</dbReference>
<proteinExistence type="predicted"/>
<sequence length="396" mass="43203">MKKNIILSAFVVVIIGAIWYLQGLKAGPAPVNVMTDDSVATDTSMMSDLVDASSSDAMSPEQKTSMSALQAIASADVKAGYKRAPALTNPTGFINTEKFALSDLVGKKVVLLDFWTYSCINCIRTIPYLNSWYEKYHDAGLEIVGVHTPEFEFEKQYDNVKAAVEKFGIKYPVVLDSNYGTWTAYSNLYWPHEYLIDLAGYIVHDHIGEGGYAETEAEIQKLLAERAKALDTSMNALATSSVVIPSENVSIGQSPETYFGAARNSYLGNGERGTVGVQTLTTPASFSLNTLYLDGTWDFEKEYAMNESAKAKIFFKYRSAKVFLVGDALEGVAITVLRDGKPIDASVAGADVVNGKVNVKESRLYNIVNDKAGSGEHTLELLIENSGLHAYTFTFG</sequence>
<dbReference type="PATRIC" id="fig|1618662.3.peg.72"/>
<protein>
    <submittedName>
        <fullName evidence="2">AhpC/TSA family protein</fullName>
    </submittedName>
</protein>
<comment type="caution">
    <text evidence="2">The sequence shown here is derived from an EMBL/GenBank/DDBJ whole genome shotgun (WGS) entry which is preliminary data.</text>
</comment>
<dbReference type="Proteomes" id="UP000033966">
    <property type="component" value="Unassembled WGS sequence"/>
</dbReference>
<dbReference type="SUPFAM" id="SSF52833">
    <property type="entry name" value="Thioredoxin-like"/>
    <property type="match status" value="1"/>
</dbReference>
<reference evidence="2 3" key="1">
    <citation type="journal article" date="2015" name="Nature">
        <title>rRNA introns, odd ribosomes, and small enigmatic genomes across a large radiation of phyla.</title>
        <authorList>
            <person name="Brown C.T."/>
            <person name="Hug L.A."/>
            <person name="Thomas B.C."/>
            <person name="Sharon I."/>
            <person name="Castelle C.J."/>
            <person name="Singh A."/>
            <person name="Wilkins M.J."/>
            <person name="Williams K.H."/>
            <person name="Banfield J.F."/>
        </authorList>
    </citation>
    <scope>NUCLEOTIDE SEQUENCE [LARGE SCALE GENOMIC DNA]</scope>
</reference>
<dbReference type="InterPro" id="IPR041017">
    <property type="entry name" value="Thioredoxin_10"/>
</dbReference>
<dbReference type="AlphaFoldDB" id="A0A0G1NGZ9"/>
<dbReference type="Gene3D" id="2.60.120.260">
    <property type="entry name" value="Galactose-binding domain-like"/>
    <property type="match status" value="1"/>
</dbReference>
<evidence type="ECO:0000313" key="2">
    <source>
        <dbReference type="EMBL" id="KKT92392.1"/>
    </source>
</evidence>
<name>A0A0G1NGZ9_9BACT</name>
<evidence type="ECO:0000313" key="3">
    <source>
        <dbReference type="Proteomes" id="UP000033966"/>
    </source>
</evidence>
<dbReference type="Pfam" id="PF17991">
    <property type="entry name" value="Thioredoxin_10"/>
    <property type="match status" value="1"/>
</dbReference>
<dbReference type="InterPro" id="IPR000866">
    <property type="entry name" value="AhpC/TSA"/>
</dbReference>
<accession>A0A0G1NGZ9</accession>
<dbReference type="PANTHER" id="PTHR42852">
    <property type="entry name" value="THIOL:DISULFIDE INTERCHANGE PROTEIN DSBE"/>
    <property type="match status" value="1"/>
</dbReference>
<dbReference type="GO" id="GO:0016491">
    <property type="term" value="F:oxidoreductase activity"/>
    <property type="evidence" value="ECO:0007669"/>
    <property type="project" value="InterPro"/>
</dbReference>
<dbReference type="InterPro" id="IPR013766">
    <property type="entry name" value="Thioredoxin_domain"/>
</dbReference>
<feature type="domain" description="Thioredoxin" evidence="1">
    <location>
        <begin position="78"/>
        <end position="224"/>
    </location>
</feature>
<dbReference type="Gene3D" id="3.40.30.10">
    <property type="entry name" value="Glutaredoxin"/>
    <property type="match status" value="1"/>
</dbReference>
<gene>
    <name evidence="2" type="ORF">UW92_C0002G0036</name>
</gene>
<dbReference type="InterPro" id="IPR036249">
    <property type="entry name" value="Thioredoxin-like_sf"/>
</dbReference>
<dbReference type="PROSITE" id="PS51352">
    <property type="entry name" value="THIOREDOXIN_2"/>
    <property type="match status" value="1"/>
</dbReference>
<dbReference type="GO" id="GO:0016209">
    <property type="term" value="F:antioxidant activity"/>
    <property type="evidence" value="ECO:0007669"/>
    <property type="project" value="InterPro"/>
</dbReference>
<dbReference type="Pfam" id="PF00578">
    <property type="entry name" value="AhpC-TSA"/>
    <property type="match status" value="1"/>
</dbReference>